<sequence length="116" mass="12737">MAIKLLKIIALVIILNISPLICLALVTSHYNELTIEVTYPYDGNRILKSPMPVYGFVSNSLAKVDINGTPVVVAENGYFHGSVDLVEGVNKIIVTAENQKKDNAIKVISINFLPKR</sequence>
<dbReference type="InterPro" id="IPR013783">
    <property type="entry name" value="Ig-like_fold"/>
</dbReference>
<evidence type="ECO:0000313" key="1">
    <source>
        <dbReference type="EMBL" id="SFG22390.1"/>
    </source>
</evidence>
<dbReference type="Proteomes" id="UP000199337">
    <property type="component" value="Unassembled WGS sequence"/>
</dbReference>
<dbReference type="EMBL" id="FOOX01000003">
    <property type="protein sequence ID" value="SFG22390.1"/>
    <property type="molecule type" value="Genomic_DNA"/>
</dbReference>
<organism evidence="1 2">
    <name type="scientific">Desulfotruncus arcticus DSM 17038</name>
    <dbReference type="NCBI Taxonomy" id="1121424"/>
    <lineage>
        <taxon>Bacteria</taxon>
        <taxon>Bacillati</taxon>
        <taxon>Bacillota</taxon>
        <taxon>Clostridia</taxon>
        <taxon>Eubacteriales</taxon>
        <taxon>Desulfallaceae</taxon>
        <taxon>Desulfotruncus</taxon>
    </lineage>
</organism>
<protein>
    <submittedName>
        <fullName evidence="1">Uncharacterized protein</fullName>
    </submittedName>
</protein>
<dbReference type="STRING" id="341036.SAMN05660649_01023"/>
<dbReference type="Gene3D" id="2.60.40.10">
    <property type="entry name" value="Immunoglobulins"/>
    <property type="match status" value="1"/>
</dbReference>
<dbReference type="RefSeq" id="WP_092469371.1">
    <property type="nucleotide sequence ID" value="NZ_FOOX01000003.1"/>
</dbReference>
<keyword evidence="2" id="KW-1185">Reference proteome</keyword>
<proteinExistence type="predicted"/>
<evidence type="ECO:0000313" key="2">
    <source>
        <dbReference type="Proteomes" id="UP000199337"/>
    </source>
</evidence>
<name>A0A1I2Q3A7_9FIRM</name>
<dbReference type="AlphaFoldDB" id="A0A1I2Q3A7"/>
<gene>
    <name evidence="1" type="ORF">SAMN05660649_01023</name>
</gene>
<accession>A0A1I2Q3A7</accession>
<dbReference type="OrthoDB" id="9798386at2"/>
<reference evidence="2" key="1">
    <citation type="submission" date="2016-10" db="EMBL/GenBank/DDBJ databases">
        <authorList>
            <person name="Varghese N."/>
            <person name="Submissions S."/>
        </authorList>
    </citation>
    <scope>NUCLEOTIDE SEQUENCE [LARGE SCALE GENOMIC DNA]</scope>
    <source>
        <strain evidence="2">DSM 17038</strain>
    </source>
</reference>
<dbReference type="Pfam" id="PF09136">
    <property type="entry name" value="Glucodextran_B"/>
    <property type="match status" value="1"/>
</dbReference>